<name>A0A6N1XC79_9BURK</name>
<keyword evidence="6" id="KW-0614">Plasmid</keyword>
<dbReference type="EMBL" id="CP054842">
    <property type="protein sequence ID" value="QKV55772.1"/>
    <property type="molecule type" value="Genomic_DNA"/>
</dbReference>
<keyword evidence="5" id="KW-0460">Magnesium</keyword>
<sequence>MKKFRIGPMPEPISDAVKQRLAEVETATVGHFRHWGFMDTRIQALGHSKRLVGTAVTLALPAQDSTLLHHTLGLLKPGHIVVIDRLGDRKHACWGGGVTYAAHSAGATAAIIDGMCTDPLEIAQLQFPVWCRGISPITTRMYNLGGLLNHPVSCGGAVVRPGDIILADENGVLVIPPDEVEEVAEMALAKQARGNVNIEKLRNGARLGDLSGANTFIEQDAAA</sequence>
<dbReference type="KEGG" id="aant:HUK68_22805"/>
<dbReference type="SUPFAM" id="SSF89562">
    <property type="entry name" value="RraA-like"/>
    <property type="match status" value="1"/>
</dbReference>
<dbReference type="CDD" id="cd16841">
    <property type="entry name" value="RraA_family"/>
    <property type="match status" value="1"/>
</dbReference>
<dbReference type="Gene3D" id="3.50.30.40">
    <property type="entry name" value="Ribonuclease E inhibitor RraA/RraA-like"/>
    <property type="match status" value="1"/>
</dbReference>
<dbReference type="Pfam" id="PF03737">
    <property type="entry name" value="RraA-like"/>
    <property type="match status" value="1"/>
</dbReference>
<evidence type="ECO:0000256" key="5">
    <source>
        <dbReference type="PIRSR" id="PIRSR605493-1"/>
    </source>
</evidence>
<evidence type="ECO:0000313" key="7">
    <source>
        <dbReference type="Proteomes" id="UP000509579"/>
    </source>
</evidence>
<dbReference type="Proteomes" id="UP000509579">
    <property type="component" value="Plasmid unnamed2"/>
</dbReference>
<dbReference type="GO" id="GO:0046872">
    <property type="term" value="F:metal ion binding"/>
    <property type="evidence" value="ECO:0007669"/>
    <property type="project" value="UniProtKB-KW"/>
</dbReference>
<evidence type="ECO:0000313" key="6">
    <source>
        <dbReference type="EMBL" id="QKV55772.1"/>
    </source>
</evidence>
<feature type="binding site" evidence="5">
    <location>
        <position position="118"/>
    </location>
    <ligand>
        <name>Mg(2+)</name>
        <dbReference type="ChEBI" id="CHEBI:18420"/>
    </ligand>
</feature>
<feature type="binding site" evidence="5">
    <location>
        <begin position="95"/>
        <end position="98"/>
    </location>
    <ligand>
        <name>substrate</name>
    </ligand>
</feature>
<accession>A0A6N1XC79</accession>
<dbReference type="InterPro" id="IPR005493">
    <property type="entry name" value="RraA/RraA-like"/>
</dbReference>
<keyword evidence="5" id="KW-0479">Metal-binding</keyword>
<dbReference type="PANTHER" id="PTHR33254:SF4">
    <property type="entry name" value="4-HYDROXY-4-METHYL-2-OXOGLUTARATE ALDOLASE 3-RELATED"/>
    <property type="match status" value="1"/>
</dbReference>
<evidence type="ECO:0000256" key="1">
    <source>
        <dbReference type="ARBA" id="ARBA00001968"/>
    </source>
</evidence>
<comment type="cofactor">
    <cofactor evidence="5">
        <name>Mg(2+)</name>
        <dbReference type="ChEBI" id="CHEBI:18420"/>
    </cofactor>
</comment>
<dbReference type="RefSeq" id="WP_175506551.1">
    <property type="nucleotide sequence ID" value="NZ_CP054842.1"/>
</dbReference>
<evidence type="ECO:0000256" key="4">
    <source>
        <dbReference type="ARBA" id="ARBA00030169"/>
    </source>
</evidence>
<dbReference type="PANTHER" id="PTHR33254">
    <property type="entry name" value="4-HYDROXY-4-METHYL-2-OXOGLUTARATE ALDOLASE 3-RELATED"/>
    <property type="match status" value="1"/>
</dbReference>
<evidence type="ECO:0000256" key="2">
    <source>
        <dbReference type="ARBA" id="ARBA00016549"/>
    </source>
</evidence>
<comment type="cofactor">
    <cofactor evidence="1">
        <name>a divalent metal cation</name>
        <dbReference type="ChEBI" id="CHEBI:60240"/>
    </cofactor>
</comment>
<evidence type="ECO:0000256" key="3">
    <source>
        <dbReference type="ARBA" id="ARBA00029596"/>
    </source>
</evidence>
<reference evidence="6 7" key="1">
    <citation type="submission" date="2020-06" db="EMBL/GenBank/DDBJ databases">
        <title>Acidovorax antarctica sp. nov., isolated from Corinth ice sheet soil, Antarctic Fields Peninsula.</title>
        <authorList>
            <person name="Xu Q."/>
            <person name="Peng F."/>
        </authorList>
    </citation>
    <scope>NUCLEOTIDE SEQUENCE [LARGE SCALE GENOMIC DNA]</scope>
    <source>
        <strain evidence="6 7">16-35-5</strain>
        <plasmid evidence="6 7">unnamed2</plasmid>
    </source>
</reference>
<organism evidence="6 7">
    <name type="scientific">Comamonas antarctica</name>
    <dbReference type="NCBI Taxonomy" id="2743470"/>
    <lineage>
        <taxon>Bacteria</taxon>
        <taxon>Pseudomonadati</taxon>
        <taxon>Pseudomonadota</taxon>
        <taxon>Betaproteobacteria</taxon>
        <taxon>Burkholderiales</taxon>
        <taxon>Comamonadaceae</taxon>
        <taxon>Comamonas</taxon>
    </lineage>
</organism>
<dbReference type="InterPro" id="IPR036704">
    <property type="entry name" value="RraA/RraA-like_sf"/>
</dbReference>
<geneLocation type="plasmid" evidence="6 7">
    <name>unnamed2</name>
</geneLocation>
<keyword evidence="7" id="KW-1185">Reference proteome</keyword>
<dbReference type="AlphaFoldDB" id="A0A6N1XC79"/>
<gene>
    <name evidence="6" type="ORF">HUK68_22805</name>
</gene>
<protein>
    <recommendedName>
        <fullName evidence="2">Putative 4-hydroxy-4-methyl-2-oxoglutarate aldolase</fullName>
    </recommendedName>
    <alternativeName>
        <fullName evidence="3">Regulator of ribonuclease activity homolog</fullName>
    </alternativeName>
    <alternativeName>
        <fullName evidence="4">RraA-like protein</fullName>
    </alternativeName>
</protein>
<proteinExistence type="predicted"/>